<dbReference type="Proteomes" id="UP001212841">
    <property type="component" value="Unassembled WGS sequence"/>
</dbReference>
<name>A0AAD5SIL8_9FUNG</name>
<dbReference type="Gene3D" id="3.40.50.1820">
    <property type="entry name" value="alpha/beta hydrolase"/>
    <property type="match status" value="1"/>
</dbReference>
<evidence type="ECO:0000259" key="1">
    <source>
        <dbReference type="Pfam" id="PF12146"/>
    </source>
</evidence>
<feature type="domain" description="Serine aminopeptidase S33" evidence="1">
    <location>
        <begin position="30"/>
        <end position="238"/>
    </location>
</feature>
<dbReference type="EMBL" id="JADGJD010000452">
    <property type="protein sequence ID" value="KAJ3050962.1"/>
    <property type="molecule type" value="Genomic_DNA"/>
</dbReference>
<dbReference type="PANTHER" id="PTHR11614">
    <property type="entry name" value="PHOSPHOLIPASE-RELATED"/>
    <property type="match status" value="1"/>
</dbReference>
<sequence length="267" mass="29353">MPTCTEEWVNAADGSKIYEQSWKPAPETTIKATLVLAHGLGEHISRYTHVFTVFAQSGIRVRAFDQRGFGQTGKKNGVLGHNEGFAKVMEDLKACEDRVRVEGKPHFLFGHSMGGGIALRYATLHGEGLRGVIASSPLIMSGSSTTVSAPKYWGIRLLSNVVGSAVVRSPVDADLLTAVPEANQQYKDDPLVHDYVSMCTARDIVLNGENLLRRDYALVKVPILITFGEKDSITRYVPNEVTHVQQPLARGNLSFSLKFVNFFFVKS</sequence>
<dbReference type="InterPro" id="IPR000073">
    <property type="entry name" value="AB_hydrolase_1"/>
</dbReference>
<protein>
    <recommendedName>
        <fullName evidence="1">Serine aminopeptidase S33 domain-containing protein</fullName>
    </recommendedName>
</protein>
<gene>
    <name evidence="2" type="ORF">HK097_008072</name>
</gene>
<organism evidence="2 3">
    <name type="scientific">Rhizophlyctis rosea</name>
    <dbReference type="NCBI Taxonomy" id="64517"/>
    <lineage>
        <taxon>Eukaryota</taxon>
        <taxon>Fungi</taxon>
        <taxon>Fungi incertae sedis</taxon>
        <taxon>Chytridiomycota</taxon>
        <taxon>Chytridiomycota incertae sedis</taxon>
        <taxon>Chytridiomycetes</taxon>
        <taxon>Rhizophlyctidales</taxon>
        <taxon>Rhizophlyctidaceae</taxon>
        <taxon>Rhizophlyctis</taxon>
    </lineage>
</organism>
<evidence type="ECO:0000313" key="3">
    <source>
        <dbReference type="Proteomes" id="UP001212841"/>
    </source>
</evidence>
<dbReference type="Pfam" id="PF12146">
    <property type="entry name" value="Hydrolase_4"/>
    <property type="match status" value="1"/>
</dbReference>
<proteinExistence type="predicted"/>
<dbReference type="InterPro" id="IPR051044">
    <property type="entry name" value="MAG_DAG_Lipase"/>
</dbReference>
<dbReference type="InterPro" id="IPR029058">
    <property type="entry name" value="AB_hydrolase_fold"/>
</dbReference>
<comment type="caution">
    <text evidence="2">The sequence shown here is derived from an EMBL/GenBank/DDBJ whole genome shotgun (WGS) entry which is preliminary data.</text>
</comment>
<dbReference type="InterPro" id="IPR022742">
    <property type="entry name" value="Hydrolase_4"/>
</dbReference>
<dbReference type="PRINTS" id="PR00111">
    <property type="entry name" value="ABHYDROLASE"/>
</dbReference>
<dbReference type="AlphaFoldDB" id="A0AAD5SIL8"/>
<reference evidence="2" key="1">
    <citation type="submission" date="2020-05" db="EMBL/GenBank/DDBJ databases">
        <title>Phylogenomic resolution of chytrid fungi.</title>
        <authorList>
            <person name="Stajich J.E."/>
            <person name="Amses K."/>
            <person name="Simmons R."/>
            <person name="Seto K."/>
            <person name="Myers J."/>
            <person name="Bonds A."/>
            <person name="Quandt C.A."/>
            <person name="Barry K."/>
            <person name="Liu P."/>
            <person name="Grigoriev I."/>
            <person name="Longcore J.E."/>
            <person name="James T.Y."/>
        </authorList>
    </citation>
    <scope>NUCLEOTIDE SEQUENCE</scope>
    <source>
        <strain evidence="2">JEL0318</strain>
    </source>
</reference>
<dbReference type="SUPFAM" id="SSF53474">
    <property type="entry name" value="alpha/beta-Hydrolases"/>
    <property type="match status" value="1"/>
</dbReference>
<accession>A0AAD5SIL8</accession>
<keyword evidence="3" id="KW-1185">Reference proteome</keyword>
<evidence type="ECO:0000313" key="2">
    <source>
        <dbReference type="EMBL" id="KAJ3050962.1"/>
    </source>
</evidence>